<feature type="region of interest" description="Disordered" evidence="1">
    <location>
        <begin position="167"/>
        <end position="222"/>
    </location>
</feature>
<dbReference type="EMBL" id="JAKLMC020000012">
    <property type="protein sequence ID" value="KAK5953288.1"/>
    <property type="molecule type" value="Genomic_DNA"/>
</dbReference>
<keyword evidence="2" id="KW-1133">Transmembrane helix</keyword>
<evidence type="ECO:0000256" key="2">
    <source>
        <dbReference type="SAM" id="Phobius"/>
    </source>
</evidence>
<evidence type="ECO:0000313" key="4">
    <source>
        <dbReference type="Proteomes" id="UP001316803"/>
    </source>
</evidence>
<feature type="compositionally biased region" description="Basic and acidic residues" evidence="1">
    <location>
        <begin position="174"/>
        <end position="184"/>
    </location>
</feature>
<accession>A0AAN8EK55</accession>
<feature type="transmembrane region" description="Helical" evidence="2">
    <location>
        <begin position="121"/>
        <end position="140"/>
    </location>
</feature>
<feature type="compositionally biased region" description="Low complexity" evidence="1">
    <location>
        <begin position="188"/>
        <end position="206"/>
    </location>
</feature>
<reference evidence="3 4" key="1">
    <citation type="submission" date="2022-12" db="EMBL/GenBank/DDBJ databases">
        <title>Genomic features and morphological characterization of a novel Knufia sp. strain isolated from spacecraft assembly facility.</title>
        <authorList>
            <person name="Teixeira M."/>
            <person name="Chander A.M."/>
            <person name="Stajich J.E."/>
            <person name="Venkateswaran K."/>
        </authorList>
    </citation>
    <scope>NUCLEOTIDE SEQUENCE [LARGE SCALE GENOMIC DNA]</scope>
    <source>
        <strain evidence="3 4">FJI-L2-BK-P2</strain>
    </source>
</reference>
<dbReference type="AlphaFoldDB" id="A0AAN8EK55"/>
<evidence type="ECO:0000256" key="1">
    <source>
        <dbReference type="SAM" id="MobiDB-lite"/>
    </source>
</evidence>
<sequence>MAYTTSPTGATGCTTINGPFQLPYRQYINCQPPGYAFPPPTIADYAPTPVATSDTTPLPDHAIAHFWHPVDFAITPTLASEATHGHSISAPPSSLPTYALLRDPTMIINNNHNDLSGQCCLPIFPTLLAVVGAIVGFMLMKWFATEHYPPIGTNRGCTTGRWRNGLLNAHRRPRTPDSDEESGRSHHSGSSSGYGSATSTSSSATRPRLQRRPGTDFLREQFQQEPTLRDLLEYDNERIFQIIDESREIRRRY</sequence>
<keyword evidence="4" id="KW-1185">Reference proteome</keyword>
<dbReference type="Proteomes" id="UP001316803">
    <property type="component" value="Unassembled WGS sequence"/>
</dbReference>
<name>A0AAN8EK55_9EURO</name>
<organism evidence="3 4">
    <name type="scientific">Knufia fluminis</name>
    <dbReference type="NCBI Taxonomy" id="191047"/>
    <lineage>
        <taxon>Eukaryota</taxon>
        <taxon>Fungi</taxon>
        <taxon>Dikarya</taxon>
        <taxon>Ascomycota</taxon>
        <taxon>Pezizomycotina</taxon>
        <taxon>Eurotiomycetes</taxon>
        <taxon>Chaetothyriomycetidae</taxon>
        <taxon>Chaetothyriales</taxon>
        <taxon>Trichomeriaceae</taxon>
        <taxon>Knufia</taxon>
    </lineage>
</organism>
<protein>
    <submittedName>
        <fullName evidence="3">Uncharacterized protein</fullName>
    </submittedName>
</protein>
<proteinExistence type="predicted"/>
<comment type="caution">
    <text evidence="3">The sequence shown here is derived from an EMBL/GenBank/DDBJ whole genome shotgun (WGS) entry which is preliminary data.</text>
</comment>
<keyword evidence="2" id="KW-0812">Transmembrane</keyword>
<evidence type="ECO:0000313" key="3">
    <source>
        <dbReference type="EMBL" id="KAK5953288.1"/>
    </source>
</evidence>
<keyword evidence="2" id="KW-0472">Membrane</keyword>
<gene>
    <name evidence="3" type="ORF">OHC33_005856</name>
</gene>